<dbReference type="PANTHER" id="PTHR16932">
    <property type="entry name" value="INTERFERON ALPHA-INDUCIBLE PROTEIN 27"/>
    <property type="match status" value="1"/>
</dbReference>
<dbReference type="Gene3D" id="6.10.110.10">
    <property type="match status" value="1"/>
</dbReference>
<evidence type="ECO:0000313" key="9">
    <source>
        <dbReference type="Proteomes" id="UP000816034"/>
    </source>
</evidence>
<feature type="transmembrane region" description="Helical" evidence="7">
    <location>
        <begin position="57"/>
        <end position="76"/>
    </location>
</feature>
<dbReference type="GeneID" id="68101762"/>
<evidence type="ECO:0000256" key="6">
    <source>
        <dbReference type="SAM" id="MobiDB-lite"/>
    </source>
</evidence>
<keyword evidence="9" id="KW-1185">Reference proteome</keyword>
<feature type="compositionally biased region" description="Low complexity" evidence="6">
    <location>
        <begin position="26"/>
        <end position="44"/>
    </location>
</feature>
<feature type="region of interest" description="Disordered" evidence="6">
    <location>
        <begin position="26"/>
        <end position="53"/>
    </location>
</feature>
<dbReference type="InterPro" id="IPR038213">
    <property type="entry name" value="IFI6/IFI27-like_sf"/>
</dbReference>
<comment type="caution">
    <text evidence="8">The sequence shown here is derived from an EMBL/GenBank/DDBJ whole genome shotgun (WGS) entry which is preliminary data.</text>
</comment>
<gene>
    <name evidence="8" type="ORF">C9374_009308</name>
</gene>
<evidence type="ECO:0000256" key="7">
    <source>
        <dbReference type="SAM" id="Phobius"/>
    </source>
</evidence>
<protein>
    <submittedName>
        <fullName evidence="8">Uncharacterized protein</fullName>
    </submittedName>
</protein>
<dbReference type="InterPro" id="IPR009311">
    <property type="entry name" value="IFI6/IFI27-like"/>
</dbReference>
<accession>A0AA88KEC6</accession>
<evidence type="ECO:0000256" key="2">
    <source>
        <dbReference type="ARBA" id="ARBA00007262"/>
    </source>
</evidence>
<proteinExistence type="inferred from homology"/>
<dbReference type="RefSeq" id="XP_044544659.1">
    <property type="nucleotide sequence ID" value="XM_044699481.1"/>
</dbReference>
<comment type="similarity">
    <text evidence="2">Belongs to the IFI6/IFI27 family.</text>
</comment>
<feature type="transmembrane region" description="Helical" evidence="7">
    <location>
        <begin position="126"/>
        <end position="153"/>
    </location>
</feature>
<evidence type="ECO:0000256" key="5">
    <source>
        <dbReference type="ARBA" id="ARBA00023136"/>
    </source>
</evidence>
<dbReference type="Proteomes" id="UP000816034">
    <property type="component" value="Unassembled WGS sequence"/>
</dbReference>
<dbReference type="GO" id="GO:0016020">
    <property type="term" value="C:membrane"/>
    <property type="evidence" value="ECO:0007669"/>
    <property type="project" value="UniProtKB-SubCell"/>
</dbReference>
<organism evidence="8 9">
    <name type="scientific">Naegleria lovaniensis</name>
    <name type="common">Amoeba</name>
    <dbReference type="NCBI Taxonomy" id="51637"/>
    <lineage>
        <taxon>Eukaryota</taxon>
        <taxon>Discoba</taxon>
        <taxon>Heterolobosea</taxon>
        <taxon>Tetramitia</taxon>
        <taxon>Eutetramitia</taxon>
        <taxon>Vahlkampfiidae</taxon>
        <taxon>Naegleria</taxon>
    </lineage>
</organism>
<reference evidence="8 9" key="1">
    <citation type="journal article" date="2018" name="BMC Genomics">
        <title>The genome of Naegleria lovaniensis, the basis for a comparative approach to unravel pathogenicity factors of the human pathogenic amoeba N. fowleri.</title>
        <authorList>
            <person name="Liechti N."/>
            <person name="Schurch N."/>
            <person name="Bruggmann R."/>
            <person name="Wittwer M."/>
        </authorList>
    </citation>
    <scope>NUCLEOTIDE SEQUENCE [LARGE SCALE GENOMIC DNA]</scope>
    <source>
        <strain evidence="8 9">ATCC 30569</strain>
    </source>
</reference>
<evidence type="ECO:0000256" key="3">
    <source>
        <dbReference type="ARBA" id="ARBA00022692"/>
    </source>
</evidence>
<keyword evidence="5 7" id="KW-0472">Membrane</keyword>
<evidence type="ECO:0000256" key="1">
    <source>
        <dbReference type="ARBA" id="ARBA00004141"/>
    </source>
</evidence>
<keyword evidence="4 7" id="KW-1133">Transmembrane helix</keyword>
<name>A0AA88KEC6_NAELO</name>
<dbReference type="EMBL" id="PYSW02000038">
    <property type="protein sequence ID" value="KAG2377397.1"/>
    <property type="molecule type" value="Genomic_DNA"/>
</dbReference>
<evidence type="ECO:0000256" key="4">
    <source>
        <dbReference type="ARBA" id="ARBA00022989"/>
    </source>
</evidence>
<dbReference type="Pfam" id="PF06140">
    <property type="entry name" value="Ifi-6-16"/>
    <property type="match status" value="1"/>
</dbReference>
<sequence length="171" mass="16940">MESLQNFWSQTVVPNSSKLITKVKSLSTTTTTTTKSEMNPPTTTNDSENTSSPVKETALGATVGGVVAGSTAYVGIPTLASLLGFGKAGIASCSLASSWMSAVAVANGGGVAAGSTVATLQSIGAAGAVGLTTTVLPVAIIGGVVVGAGVYGYKKYYKKNNNENGNGNSGK</sequence>
<dbReference type="PANTHER" id="PTHR16932:SF18">
    <property type="entry name" value="INTERFERON, ALPHA-INDUCIBLE PROTEIN 27-LIKE 2"/>
    <property type="match status" value="1"/>
</dbReference>
<dbReference type="AlphaFoldDB" id="A0AA88KEC6"/>
<evidence type="ECO:0000313" key="8">
    <source>
        <dbReference type="EMBL" id="KAG2377397.1"/>
    </source>
</evidence>
<keyword evidence="3 7" id="KW-0812">Transmembrane</keyword>
<comment type="subcellular location">
    <subcellularLocation>
        <location evidence="1">Membrane</location>
        <topology evidence="1">Multi-pass membrane protein</topology>
    </subcellularLocation>
</comment>